<evidence type="ECO:0000256" key="5">
    <source>
        <dbReference type="ARBA" id="ARBA00022771"/>
    </source>
</evidence>
<dbReference type="GO" id="GO:0010484">
    <property type="term" value="F:histone H3 acetyltransferase activity"/>
    <property type="evidence" value="ECO:0007669"/>
    <property type="project" value="TreeGrafter"/>
</dbReference>
<feature type="compositionally biased region" description="Basic residues" evidence="12">
    <location>
        <begin position="465"/>
        <end position="485"/>
    </location>
</feature>
<feature type="region of interest" description="Disordered" evidence="12">
    <location>
        <begin position="852"/>
        <end position="1721"/>
    </location>
</feature>
<feature type="compositionally biased region" description="Basic residues" evidence="12">
    <location>
        <begin position="1034"/>
        <end position="1046"/>
    </location>
</feature>
<feature type="compositionally biased region" description="Low complexity" evidence="12">
    <location>
        <begin position="1691"/>
        <end position="1703"/>
    </location>
</feature>
<gene>
    <name evidence="15" type="ORF">EOD39_17590</name>
</gene>
<feature type="compositionally biased region" description="Low complexity" evidence="12">
    <location>
        <begin position="486"/>
        <end position="506"/>
    </location>
</feature>
<keyword evidence="5 10" id="KW-0863">Zinc-finger</keyword>
<feature type="domain" description="MYST-type HAT" evidence="14">
    <location>
        <begin position="61"/>
        <end position="322"/>
    </location>
</feature>
<accession>A0A444V315</accession>
<dbReference type="FunFam" id="1.10.10.10:FF:000123">
    <property type="entry name" value="Histone acetyltransferase"/>
    <property type="match status" value="2"/>
</dbReference>
<feature type="compositionally biased region" description="Acidic residues" evidence="12">
    <location>
        <begin position="1060"/>
        <end position="1069"/>
    </location>
</feature>
<feature type="compositionally biased region" description="Basic residues" evidence="12">
    <location>
        <begin position="1149"/>
        <end position="1171"/>
    </location>
</feature>
<feature type="compositionally biased region" description="Gly residues" evidence="12">
    <location>
        <begin position="1570"/>
        <end position="1580"/>
    </location>
</feature>
<feature type="compositionally biased region" description="Low complexity" evidence="12">
    <location>
        <begin position="1047"/>
        <end position="1059"/>
    </location>
</feature>
<dbReference type="Pfam" id="PF17772">
    <property type="entry name" value="zf-MYST"/>
    <property type="match status" value="1"/>
</dbReference>
<feature type="compositionally biased region" description="Polar residues" evidence="12">
    <location>
        <begin position="1610"/>
        <end position="1625"/>
    </location>
</feature>
<keyword evidence="6" id="KW-0862">Zinc</keyword>
<keyword evidence="16" id="KW-1185">Reference proteome</keyword>
<organism evidence="15 16">
    <name type="scientific">Acipenser ruthenus</name>
    <name type="common">Sterlet sturgeon</name>
    <dbReference type="NCBI Taxonomy" id="7906"/>
    <lineage>
        <taxon>Eukaryota</taxon>
        <taxon>Metazoa</taxon>
        <taxon>Chordata</taxon>
        <taxon>Craniata</taxon>
        <taxon>Vertebrata</taxon>
        <taxon>Euteleostomi</taxon>
        <taxon>Actinopterygii</taxon>
        <taxon>Chondrostei</taxon>
        <taxon>Acipenseriformes</taxon>
        <taxon>Acipenseridae</taxon>
        <taxon>Acipenser</taxon>
    </lineage>
</organism>
<dbReference type="InterPro" id="IPR002717">
    <property type="entry name" value="HAT_MYST-type"/>
</dbReference>
<feature type="compositionally biased region" description="Low complexity" evidence="12">
    <location>
        <begin position="913"/>
        <end position="923"/>
    </location>
</feature>
<dbReference type="SUPFAM" id="SSF57903">
    <property type="entry name" value="FYVE/PHD zinc finger"/>
    <property type="match status" value="1"/>
</dbReference>
<dbReference type="GO" id="GO:0006357">
    <property type="term" value="P:regulation of transcription by RNA polymerase II"/>
    <property type="evidence" value="ECO:0007669"/>
    <property type="project" value="TreeGrafter"/>
</dbReference>
<feature type="compositionally biased region" description="Polar residues" evidence="12">
    <location>
        <begin position="1704"/>
        <end position="1714"/>
    </location>
</feature>
<feature type="compositionally biased region" description="Polar residues" evidence="12">
    <location>
        <begin position="1479"/>
        <end position="1498"/>
    </location>
</feature>
<evidence type="ECO:0000256" key="3">
    <source>
        <dbReference type="ARBA" id="ARBA00022679"/>
    </source>
</evidence>
<evidence type="ECO:0000259" key="13">
    <source>
        <dbReference type="PROSITE" id="PS50016"/>
    </source>
</evidence>
<dbReference type="Proteomes" id="UP000289886">
    <property type="component" value="Unassembled WGS sequence"/>
</dbReference>
<keyword evidence="7" id="KW-0007">Acetylation</keyword>
<feature type="compositionally biased region" description="Basic residues" evidence="12">
    <location>
        <begin position="1358"/>
        <end position="1372"/>
    </location>
</feature>
<dbReference type="InterPro" id="IPR036388">
    <property type="entry name" value="WH-like_DNA-bd_sf"/>
</dbReference>
<feature type="compositionally biased region" description="Acidic residues" evidence="12">
    <location>
        <begin position="1010"/>
        <end position="1023"/>
    </location>
</feature>
<feature type="compositionally biased region" description="Polar residues" evidence="12">
    <location>
        <begin position="1525"/>
        <end position="1535"/>
    </location>
</feature>
<dbReference type="PROSITE" id="PS50016">
    <property type="entry name" value="ZF_PHD_2"/>
    <property type="match status" value="1"/>
</dbReference>
<feature type="compositionally biased region" description="Low complexity" evidence="12">
    <location>
        <begin position="1536"/>
        <end position="1564"/>
    </location>
</feature>
<dbReference type="Gene3D" id="3.30.60.60">
    <property type="entry name" value="N-acetyl transferase-like"/>
    <property type="match status" value="1"/>
</dbReference>
<feature type="domain" description="MYST-type HAT" evidence="14">
    <location>
        <begin position="547"/>
        <end position="815"/>
    </location>
</feature>
<keyword evidence="11" id="KW-0539">Nucleus</keyword>
<dbReference type="PANTHER" id="PTHR10615:SF26">
    <property type="entry name" value="HISTONE ACETYLTRANSFERASE KAT6A"/>
    <property type="match status" value="1"/>
</dbReference>
<comment type="caution">
    <text evidence="15">The sequence shown here is derived from an EMBL/GenBank/DDBJ whole genome shotgun (WGS) entry which is preliminary data.</text>
</comment>
<dbReference type="Gene3D" id="1.10.10.10">
    <property type="entry name" value="Winged helix-like DNA-binding domain superfamily/Winged helix DNA-binding domain"/>
    <property type="match status" value="2"/>
</dbReference>
<dbReference type="InterPro" id="IPR001965">
    <property type="entry name" value="Znf_PHD"/>
</dbReference>
<dbReference type="CDD" id="cd15527">
    <property type="entry name" value="PHD2_KAT6A_6B"/>
    <property type="match status" value="1"/>
</dbReference>
<evidence type="ECO:0000256" key="6">
    <source>
        <dbReference type="ARBA" id="ARBA00022833"/>
    </source>
</evidence>
<dbReference type="EMBL" id="SCEB01002972">
    <property type="protein sequence ID" value="RXM94802.1"/>
    <property type="molecule type" value="Genomic_DNA"/>
</dbReference>
<dbReference type="InterPro" id="IPR013083">
    <property type="entry name" value="Znf_RING/FYVE/PHD"/>
</dbReference>
<sequence>MQGGPRTLAVQRGMMPNLMPSQAYNVNSMNMNTLNAMQASYRMGQPMMNSSYHTNPAYMNQPAQYPMQMQMGMMGGQGYPQQPMQPNHHGNMMYTGPSHHSYMNAGKPLRKRRVRRRSHPHSSVVTETISETTEVLDEPFVDSDSERSMPRLEPTLESSFTRGYRRCLPPRAALRQTPSGKRKQREREGESEEEGYLLSKREGRAGSPEKPLSDLGRLSYMAYWKSVLLECLHRCHDKQLTIKKLSKLTGICPQDITATLQQLGMLEPRGGRTWSLVIGTVHYGMQGSDLISDLSVCFGFAESRGDRTPRSTGHPSCLKFSAELTVRVKALQWQCIECKTCSSCQDQGKNAPVAEPIPICSFCLGTKEQNRDKNPEELISCADCGNSGDNMLFCDSCDRGFHMECCDPPLTRMPKGMWICQICRPRKKGRKLLHKKAAQIKRRYTAPLGRPKNRLKKQNAASKGPFKKLRGRPGLGRGRRRKLSKLSRGSSSPPSSPCSSSSSSSGGYPGDDHLLFDFGDGAGIRLNKKTKGLIDGLTKFFTPSADGRKARGEVVDYSEQYRIRKKGERKSSTSDWPGDNQDSWDDRRDGEDRLLGSQEIMSEKDIELFRHIQELALQLYWSRASAFPLGILLAESWEGDGRELGEAATEQKVGVTGPPDPQVRCPSVIEFGKYEIQTWYSSPYPQEYSSSAKPIGSVPRRPGYLLSKREGRAGSPEKPLSDLGRLSYMAYWKSVLLECLHRCHDKQLTIKKLSKLTGICPQDITATLQQLGMLEPRGGRLVLLRREKMILEHMARLRARPRHIELHPESLHWTPVIVSNTVLSEEEEEEGGGDPGKESKQNAAPLLNSWEKEEEGGKRFSVLSNSKTPSTTPSGQPSRLLTADPAPLPPPTTNGETRRGRRGKRKRGRLWLKGKAAAAAAEESLGEGEEEEEEEPPPTLLAVDRKPSLPKRRLGEGGEPPRRRGRPGQKGALKRRLSEGGPRRQVGRPPQRRLSEGAAETQRSRCFSESSEEEEEEEEEEEGASSPPALSKPTLKKRRVRRRSHPHSSVVTETISETTEVLDEPFVDSDSERSMPRLEPTLESSFTRGYRRCLPPRAALRQTPSGKRKQRQREGESEEEDTPVLKPVWTLRKPDLDGEPSELQPATPVKKKKKGWPKGKSRKPLHWKRNPGRQPGAAEEEDRSPKTEAPPARPKMKPGRKPRSYYLQREAEARAAEQRECGEIHKRRTQQQLEEANKKTEEEGEKNPTATGTSAEREREAAKREPAGGQQETASALDTSTEENNHEEEEEEGIRNSVDSEEEQVPNETHLEQIHVPEVEEERRGDGAKESSSSSSSLMEPELQQQQQQEEQEEMNQHHHLNHLPHHPHHQHHSSELDLETVQAVQSLTQEHEEGAYQDCEETLAACQTLQSYNQVDEDEDEEEEEEGDRSLSLGEDCSHASPVSTGHPHPSQSVRSASSPSVPPGLEAGASGGGGGYTQISPEQGSLSAPSLQNMETSPMMDVPSVPDHSQQVVDSGFSDLGSIESTTENYENPSSYDSSMGGSSSSSSANNIINHQANQQANSCSFGAGDGARGGLTSSGGVLSQSSSSNNNSSNSSSSSSSNSGSSCVITQMTGMNSSCSLMQPQPPPPPPPLPPPPPPQSSSNLQIKSPQSCVIERPPSSNQQPQKKQQQQQQTAPPPQPPPPPHPRASQQQQQPSLSQCSMGNSFTSTPMIMEIPESGSSGALSLYERMGQDFGAGGYSSQPSATFSLAKLQQLTNTIMDPHAMPYSHPAVSYATSVSLSNPAGLAQLAPSPHPQAQATMTPPPSLGSPLLQCNMPGANLGIPHTQRLQGQMAVKGHISIRSKSAPLPSGPSPQQQQQQQQQQQLYSRGGPMQGGPRTLAVQRGMMPNLMPSQAYNVNSMNMNTLNAMQASYRMGQPMMNSSYHTNPAYMNQPAQYPMQMQMGMMGGQGYPQQPMQPNHHGNMMYTGPSHHSYMNAGVPKQSPYMSR</sequence>
<feature type="compositionally biased region" description="Basic residues" evidence="12">
    <location>
        <begin position="1194"/>
        <end position="1203"/>
    </location>
</feature>
<feature type="compositionally biased region" description="Polar residues" evidence="12">
    <location>
        <begin position="1270"/>
        <end position="1279"/>
    </location>
</feature>
<feature type="compositionally biased region" description="Pro residues" evidence="12">
    <location>
        <begin position="1679"/>
        <end position="1690"/>
    </location>
</feature>
<keyword evidence="3 15" id="KW-0808">Transferase</keyword>
<dbReference type="PROSITE" id="PS51726">
    <property type="entry name" value="MYST_HAT"/>
    <property type="match status" value="2"/>
</dbReference>
<comment type="catalytic activity">
    <reaction evidence="11">
        <text>L-lysyl-[protein] + acetyl-CoA = N(6)-acetyl-L-lysyl-[protein] + CoA + H(+)</text>
        <dbReference type="Rhea" id="RHEA:45948"/>
        <dbReference type="Rhea" id="RHEA-COMP:9752"/>
        <dbReference type="Rhea" id="RHEA-COMP:10731"/>
        <dbReference type="ChEBI" id="CHEBI:15378"/>
        <dbReference type="ChEBI" id="CHEBI:29969"/>
        <dbReference type="ChEBI" id="CHEBI:57287"/>
        <dbReference type="ChEBI" id="CHEBI:57288"/>
        <dbReference type="ChEBI" id="CHEBI:61930"/>
        <dbReference type="EC" id="2.3.1.48"/>
    </reaction>
</comment>
<dbReference type="GO" id="GO:0003682">
    <property type="term" value="F:chromatin binding"/>
    <property type="evidence" value="ECO:0007669"/>
    <property type="project" value="TreeGrafter"/>
</dbReference>
<keyword evidence="4" id="KW-0479">Metal-binding</keyword>
<feature type="compositionally biased region" description="Polar residues" evidence="12">
    <location>
        <begin position="862"/>
        <end position="879"/>
    </location>
</feature>
<evidence type="ECO:0000256" key="12">
    <source>
        <dbReference type="SAM" id="MobiDB-lite"/>
    </source>
</evidence>
<feature type="domain" description="PHD-type" evidence="13">
    <location>
        <begin position="378"/>
        <end position="426"/>
    </location>
</feature>
<dbReference type="GO" id="GO:0003712">
    <property type="term" value="F:transcription coregulator activity"/>
    <property type="evidence" value="ECO:0007669"/>
    <property type="project" value="TreeGrafter"/>
</dbReference>
<feature type="region of interest" description="Disordered" evidence="12">
    <location>
        <begin position="823"/>
        <end position="842"/>
    </location>
</feature>
<feature type="compositionally biased region" description="Basic residues" evidence="12">
    <location>
        <begin position="963"/>
        <end position="975"/>
    </location>
</feature>
<feature type="compositionally biased region" description="Basic and acidic residues" evidence="12">
    <location>
        <begin position="943"/>
        <end position="962"/>
    </location>
</feature>
<dbReference type="InterPro" id="IPR016181">
    <property type="entry name" value="Acyl_CoA_acyltransferase"/>
</dbReference>
<feature type="compositionally biased region" description="Basic and acidic residues" evidence="12">
    <location>
        <begin position="1309"/>
        <end position="1329"/>
    </location>
</feature>
<feature type="region of interest" description="Disordered" evidence="12">
    <location>
        <begin position="167"/>
        <end position="211"/>
    </location>
</feature>
<feature type="compositionally biased region" description="Basic and acidic residues" evidence="12">
    <location>
        <begin position="1209"/>
        <end position="1224"/>
    </location>
</feature>
<dbReference type="GO" id="GO:0005634">
    <property type="term" value="C:nucleus"/>
    <property type="evidence" value="ECO:0007669"/>
    <property type="project" value="UniProtKB-SubCell"/>
</dbReference>
<evidence type="ECO:0000256" key="11">
    <source>
        <dbReference type="RuleBase" id="RU361211"/>
    </source>
</evidence>
<feature type="compositionally biased region" description="Low complexity" evidence="12">
    <location>
        <begin position="1330"/>
        <end position="1349"/>
    </location>
</feature>
<dbReference type="InterPro" id="IPR011011">
    <property type="entry name" value="Znf_FYVE_PHD"/>
</dbReference>
<evidence type="ECO:0000313" key="15">
    <source>
        <dbReference type="EMBL" id="RXM94802.1"/>
    </source>
</evidence>
<reference evidence="15 16" key="1">
    <citation type="submission" date="2019-01" db="EMBL/GenBank/DDBJ databases">
        <title>Draft Genome and Complete Hox-Cluster Characterization of the Sterlet Sturgeon (Acipenser ruthenus).</title>
        <authorList>
            <person name="Wei Q."/>
        </authorList>
    </citation>
    <scope>NUCLEOTIDE SEQUENCE [LARGE SCALE GENOMIC DNA]</scope>
    <source>
        <strain evidence="15">WHYD16114868_AA</strain>
        <tissue evidence="15">Blood</tissue>
    </source>
</reference>
<feature type="compositionally biased region" description="Low complexity" evidence="12">
    <location>
        <begin position="1661"/>
        <end position="1678"/>
    </location>
</feature>
<evidence type="ECO:0000259" key="14">
    <source>
        <dbReference type="PROSITE" id="PS51726"/>
    </source>
</evidence>
<feature type="compositionally biased region" description="Polar residues" evidence="12">
    <location>
        <begin position="1406"/>
        <end position="1415"/>
    </location>
</feature>
<feature type="compositionally biased region" description="Pro residues" evidence="12">
    <location>
        <begin position="1627"/>
        <end position="1643"/>
    </location>
</feature>
<feature type="compositionally biased region" description="Basic and acidic residues" evidence="12">
    <location>
        <begin position="1255"/>
        <end position="1266"/>
    </location>
</feature>
<evidence type="ECO:0000256" key="4">
    <source>
        <dbReference type="ARBA" id="ARBA00022723"/>
    </source>
</evidence>
<comment type="similarity">
    <text evidence="1 11">Belongs to the MYST (SAS/MOZ) family.</text>
</comment>
<feature type="region of interest" description="Disordered" evidence="12">
    <location>
        <begin position="440"/>
        <end position="507"/>
    </location>
</feature>
<dbReference type="Pfam" id="PF01853">
    <property type="entry name" value="MOZ_SAS"/>
    <property type="match status" value="2"/>
</dbReference>
<dbReference type="GO" id="GO:0070776">
    <property type="term" value="C:MOZ/MORF histone acetyltransferase complex"/>
    <property type="evidence" value="ECO:0007669"/>
    <property type="project" value="TreeGrafter"/>
</dbReference>
<feature type="compositionally biased region" description="Low complexity" evidence="12">
    <location>
        <begin position="1581"/>
        <end position="1609"/>
    </location>
</feature>
<evidence type="ECO:0000256" key="1">
    <source>
        <dbReference type="ARBA" id="ARBA00010107"/>
    </source>
</evidence>
<feature type="compositionally biased region" description="Acidic residues" evidence="12">
    <location>
        <begin position="924"/>
        <end position="936"/>
    </location>
</feature>
<keyword evidence="8" id="KW-0012">Acyltransferase</keyword>
<evidence type="ECO:0000256" key="2">
    <source>
        <dbReference type="ARBA" id="ARBA00013184"/>
    </source>
</evidence>
<dbReference type="EC" id="2.3.1.48" evidence="2 11"/>
<evidence type="ECO:0000256" key="7">
    <source>
        <dbReference type="ARBA" id="ARBA00022990"/>
    </source>
</evidence>
<dbReference type="InterPro" id="IPR019787">
    <property type="entry name" value="Znf_PHD-finger"/>
</dbReference>
<evidence type="ECO:0000256" key="8">
    <source>
        <dbReference type="ARBA" id="ARBA00023315"/>
    </source>
</evidence>
<feature type="compositionally biased region" description="Basic residues" evidence="12">
    <location>
        <begin position="899"/>
        <end position="912"/>
    </location>
</feature>
<protein>
    <recommendedName>
        <fullName evidence="2 11">Histone acetyltransferase</fullName>
        <ecNumber evidence="2 11">2.3.1.48</ecNumber>
    </recommendedName>
</protein>
<feature type="compositionally biased region" description="Low complexity" evidence="12">
    <location>
        <begin position="1449"/>
        <end position="1461"/>
    </location>
</feature>
<feature type="compositionally biased region" description="Polar residues" evidence="12">
    <location>
        <begin position="1644"/>
        <end position="1655"/>
    </location>
</feature>
<dbReference type="GO" id="GO:0008270">
    <property type="term" value="F:zinc ion binding"/>
    <property type="evidence" value="ECO:0007669"/>
    <property type="project" value="UniProtKB-KW"/>
</dbReference>
<dbReference type="SMART" id="SM00249">
    <property type="entry name" value="PHD"/>
    <property type="match status" value="1"/>
</dbReference>
<dbReference type="InterPro" id="IPR040706">
    <property type="entry name" value="Zf-MYST"/>
</dbReference>
<dbReference type="Pfam" id="PF00628">
    <property type="entry name" value="PHD"/>
    <property type="match status" value="1"/>
</dbReference>
<evidence type="ECO:0000313" key="16">
    <source>
        <dbReference type="Proteomes" id="UP000289886"/>
    </source>
</evidence>
<comment type="subcellular location">
    <subcellularLocation>
        <location evidence="11">Nucleus</location>
    </subcellularLocation>
</comment>
<dbReference type="PANTHER" id="PTHR10615">
    <property type="entry name" value="HISTONE ACETYLTRANSFERASE"/>
    <property type="match status" value="1"/>
</dbReference>
<proteinExistence type="inferred from homology"/>
<dbReference type="InterPro" id="IPR050603">
    <property type="entry name" value="MYST_HAT"/>
</dbReference>
<feature type="compositionally biased region" description="Low complexity" evidence="12">
    <location>
        <begin position="1859"/>
        <end position="1869"/>
    </location>
</feature>
<feature type="active site" description="Proton donor/acceptor" evidence="9">
    <location>
        <position position="717"/>
    </location>
</feature>
<evidence type="ECO:0000256" key="10">
    <source>
        <dbReference type="PROSITE-ProRule" id="PRU00146"/>
    </source>
</evidence>
<feature type="region of interest" description="Disordered" evidence="12">
    <location>
        <begin position="564"/>
        <end position="590"/>
    </location>
</feature>
<dbReference type="SUPFAM" id="SSF55729">
    <property type="entry name" value="Acyl-CoA N-acyltransferases (Nat)"/>
    <property type="match status" value="2"/>
</dbReference>
<dbReference type="Gene3D" id="3.30.40.10">
    <property type="entry name" value="Zinc/RING finger domain, C3HC4 (zinc finger)"/>
    <property type="match status" value="2"/>
</dbReference>
<name>A0A444V315_ACIRT</name>
<evidence type="ECO:0000256" key="9">
    <source>
        <dbReference type="PIRSR" id="PIRSR602717-51"/>
    </source>
</evidence>
<feature type="region of interest" description="Disordered" evidence="12">
    <location>
        <begin position="1847"/>
        <end position="1884"/>
    </location>
</feature>
<feature type="compositionally biased region" description="Acidic residues" evidence="12">
    <location>
        <begin position="1416"/>
        <end position="1428"/>
    </location>
</feature>